<dbReference type="SMART" id="SM00257">
    <property type="entry name" value="LysM"/>
    <property type="match status" value="1"/>
</dbReference>
<dbReference type="Proteomes" id="UP001595387">
    <property type="component" value="Unassembled WGS sequence"/>
</dbReference>
<evidence type="ECO:0000313" key="5">
    <source>
        <dbReference type="Proteomes" id="UP001595387"/>
    </source>
</evidence>
<dbReference type="RefSeq" id="WP_390305585.1">
    <property type="nucleotide sequence ID" value="NZ_JBHRRZ010000015.1"/>
</dbReference>
<dbReference type="Gene3D" id="1.10.101.10">
    <property type="entry name" value="PGBD-like superfamily/PGBD"/>
    <property type="match status" value="1"/>
</dbReference>
<proteinExistence type="predicted"/>
<dbReference type="InterPro" id="IPR002502">
    <property type="entry name" value="Amidase_domain"/>
</dbReference>
<keyword evidence="5" id="KW-1185">Reference proteome</keyword>
<evidence type="ECO:0000259" key="3">
    <source>
        <dbReference type="PROSITE" id="PS51782"/>
    </source>
</evidence>
<dbReference type="CDD" id="cd00118">
    <property type="entry name" value="LysM"/>
    <property type="match status" value="1"/>
</dbReference>
<reference evidence="5" key="1">
    <citation type="journal article" date="2019" name="Int. J. Syst. Evol. Microbiol.">
        <title>The Global Catalogue of Microorganisms (GCM) 10K type strain sequencing project: providing services to taxonomists for standard genome sequencing and annotation.</title>
        <authorList>
            <consortium name="The Broad Institute Genomics Platform"/>
            <consortium name="The Broad Institute Genome Sequencing Center for Infectious Disease"/>
            <person name="Wu L."/>
            <person name="Ma J."/>
        </authorList>
    </citation>
    <scope>NUCLEOTIDE SEQUENCE [LARGE SCALE GENOMIC DNA]</scope>
    <source>
        <strain evidence="5">KCTC 13193</strain>
    </source>
</reference>
<evidence type="ECO:0000256" key="1">
    <source>
        <dbReference type="ARBA" id="ARBA00030881"/>
    </source>
</evidence>
<comment type="caution">
    <text evidence="4">The sequence shown here is derived from an EMBL/GenBank/DDBJ whole genome shotgun (WGS) entry which is preliminary data.</text>
</comment>
<dbReference type="SUPFAM" id="SSF55846">
    <property type="entry name" value="N-acetylmuramoyl-L-alanine amidase-like"/>
    <property type="match status" value="1"/>
</dbReference>
<dbReference type="Gene3D" id="3.10.350.10">
    <property type="entry name" value="LysM domain"/>
    <property type="match status" value="1"/>
</dbReference>
<dbReference type="InterPro" id="IPR036505">
    <property type="entry name" value="Amidase/PGRP_sf"/>
</dbReference>
<evidence type="ECO:0000313" key="4">
    <source>
        <dbReference type="EMBL" id="MFC2948513.1"/>
    </source>
</evidence>
<dbReference type="Pfam" id="PF01510">
    <property type="entry name" value="Amidase_2"/>
    <property type="match status" value="1"/>
</dbReference>
<dbReference type="InterPro" id="IPR036779">
    <property type="entry name" value="LysM_dom_sf"/>
</dbReference>
<gene>
    <name evidence="4" type="ORF">ACFODW_09195</name>
</gene>
<dbReference type="InterPro" id="IPR018392">
    <property type="entry name" value="LysM"/>
</dbReference>
<organism evidence="4 5">
    <name type="scientific">Virgibacillus sediminis</name>
    <dbReference type="NCBI Taxonomy" id="202260"/>
    <lineage>
        <taxon>Bacteria</taxon>
        <taxon>Bacillati</taxon>
        <taxon>Bacillota</taxon>
        <taxon>Bacilli</taxon>
        <taxon>Bacillales</taxon>
        <taxon>Bacillaceae</taxon>
        <taxon>Virgibacillus</taxon>
    </lineage>
</organism>
<dbReference type="Pfam" id="PF01476">
    <property type="entry name" value="LysM"/>
    <property type="match status" value="1"/>
</dbReference>
<dbReference type="SUPFAM" id="SSF54106">
    <property type="entry name" value="LysM domain"/>
    <property type="match status" value="1"/>
</dbReference>
<name>A0ABV7A6K3_9BACI</name>
<sequence length="357" mass="39494">MAYKFERLPQLVDKRNSLRTNGRYSNRRQSIRTRTWHHSLTRKHLGGSDAASFAKFHVETHGWPGCGYAIVIEPKNIVNTPNGKRARIVYANSINKRTYHAGNSNDYSLGICVAGDYRYDEMDEPTLASIDELQAALVADGIGREDKSHNEMPGYNWKACCEYNYMQAFKFLDGDIKQAPIPDTYTIQEGDTLWSVANGLKDVNLDDLMAANPDVDPTKLNIGQTINLGKAKKASAPKRQTKSSTIKSAGLVVDGYWGALTTRALQESLGTPVDGVISNQYRNIVTIKITSGITFSHGGSTVIRALQRKIRAKADGYLGQETVTKLQQYLGTPVDGIISSPSTMVKELQRRLSLGTF</sequence>
<dbReference type="Gene3D" id="3.40.80.10">
    <property type="entry name" value="Peptidoglycan recognition protein-like"/>
    <property type="match status" value="1"/>
</dbReference>
<accession>A0ABV7A6K3</accession>
<dbReference type="PROSITE" id="PS51782">
    <property type="entry name" value="LYSM"/>
    <property type="match status" value="1"/>
</dbReference>
<evidence type="ECO:0000256" key="2">
    <source>
        <dbReference type="ARBA" id="ARBA00032390"/>
    </source>
</evidence>
<feature type="domain" description="LysM" evidence="3">
    <location>
        <begin position="183"/>
        <end position="228"/>
    </location>
</feature>
<dbReference type="InterPro" id="IPR036366">
    <property type="entry name" value="PGBDSf"/>
</dbReference>
<dbReference type="EMBL" id="JBHRRZ010000015">
    <property type="protein sequence ID" value="MFC2948513.1"/>
    <property type="molecule type" value="Genomic_DNA"/>
</dbReference>
<protein>
    <recommendedName>
        <fullName evidence="2">Autolysin</fullName>
    </recommendedName>
    <alternativeName>
        <fullName evidence="1">Cell wall hydrolase</fullName>
    </alternativeName>
</protein>